<dbReference type="InterPro" id="IPR046848">
    <property type="entry name" value="E_motif"/>
</dbReference>
<dbReference type="Pfam" id="PF01535">
    <property type="entry name" value="PPR"/>
    <property type="match status" value="8"/>
</dbReference>
<dbReference type="InterPro" id="IPR011990">
    <property type="entry name" value="TPR-like_helical_dom_sf"/>
</dbReference>
<dbReference type="SUPFAM" id="SSF48452">
    <property type="entry name" value="TPR-like"/>
    <property type="match status" value="1"/>
</dbReference>
<feature type="repeat" description="PPR" evidence="2">
    <location>
        <begin position="137"/>
        <end position="167"/>
    </location>
</feature>
<name>A0AAV7ETC0_ARIFI</name>
<dbReference type="GO" id="GO:0009451">
    <property type="term" value="P:RNA modification"/>
    <property type="evidence" value="ECO:0007669"/>
    <property type="project" value="InterPro"/>
</dbReference>
<feature type="repeat" description="PPR" evidence="2">
    <location>
        <begin position="230"/>
        <end position="264"/>
    </location>
</feature>
<organism evidence="3 4">
    <name type="scientific">Aristolochia fimbriata</name>
    <name type="common">White veined hardy Dutchman's pipe vine</name>
    <dbReference type="NCBI Taxonomy" id="158543"/>
    <lineage>
        <taxon>Eukaryota</taxon>
        <taxon>Viridiplantae</taxon>
        <taxon>Streptophyta</taxon>
        <taxon>Embryophyta</taxon>
        <taxon>Tracheophyta</taxon>
        <taxon>Spermatophyta</taxon>
        <taxon>Magnoliopsida</taxon>
        <taxon>Magnoliidae</taxon>
        <taxon>Piperales</taxon>
        <taxon>Aristolochiaceae</taxon>
        <taxon>Aristolochia</taxon>
    </lineage>
</organism>
<feature type="repeat" description="PPR" evidence="2">
    <location>
        <begin position="75"/>
        <end position="109"/>
    </location>
</feature>
<dbReference type="Gene3D" id="1.25.40.10">
    <property type="entry name" value="Tetratricopeptide repeat domain"/>
    <property type="match status" value="4"/>
</dbReference>
<evidence type="ECO:0000256" key="2">
    <source>
        <dbReference type="PROSITE-ProRule" id="PRU00708"/>
    </source>
</evidence>
<accession>A0AAV7ETC0</accession>
<dbReference type="PANTHER" id="PTHR47926">
    <property type="entry name" value="PENTATRICOPEPTIDE REPEAT-CONTAINING PROTEIN"/>
    <property type="match status" value="1"/>
</dbReference>
<dbReference type="EMBL" id="JAINDJ010000003">
    <property type="protein sequence ID" value="KAG9451716.1"/>
    <property type="molecule type" value="Genomic_DNA"/>
</dbReference>
<dbReference type="Pfam" id="PF13041">
    <property type="entry name" value="PPR_2"/>
    <property type="match status" value="2"/>
</dbReference>
<dbReference type="NCBIfam" id="TIGR00756">
    <property type="entry name" value="PPR"/>
    <property type="match status" value="6"/>
</dbReference>
<evidence type="ECO:0000256" key="1">
    <source>
        <dbReference type="ARBA" id="ARBA00022737"/>
    </source>
</evidence>
<proteinExistence type="predicted"/>
<dbReference type="FunFam" id="1.25.40.10:FF:000184">
    <property type="entry name" value="Pentatricopeptide repeat-containing protein, chloroplastic"/>
    <property type="match status" value="1"/>
</dbReference>
<feature type="repeat" description="PPR" evidence="2">
    <location>
        <begin position="168"/>
        <end position="202"/>
    </location>
</feature>
<dbReference type="InterPro" id="IPR002885">
    <property type="entry name" value="PPR_rpt"/>
</dbReference>
<protein>
    <recommendedName>
        <fullName evidence="5">Chlororespiratory reduction 4</fullName>
    </recommendedName>
</protein>
<dbReference type="GO" id="GO:0003723">
    <property type="term" value="F:RNA binding"/>
    <property type="evidence" value="ECO:0007669"/>
    <property type="project" value="InterPro"/>
</dbReference>
<dbReference type="PANTHER" id="PTHR47926:SF537">
    <property type="entry name" value="PENTACOTRIPEPTIDE-REPEAT REGION OF PRORP DOMAIN-CONTAINING PROTEIN"/>
    <property type="match status" value="1"/>
</dbReference>
<sequence>MRTEEVPVLNFTLSSVIKALSRQCKLAEGKCIKGLSLKSGFDSDLMVQNSLLDMYWRCGQGYIATTLFDEMYVKDIISWNCMISGYSNNGRLDEAVDLFNNMPERNVVSWTALICGYTKVGNMAIAKDLFLRMPSPDSATYNVMISGYMDIGDIANAKHLFAQMPTKDKGTWNLMISGLCKSGDMNCALEMFNRMPQKNVVSWSAMVDGYIRVGDLEYARGLFEMMPEKNLISWSLMIAGYAKFAQPNRSLELFNVFKKTGIKPDNTFLSMIFSNCAQLGVLHTAEKLLKEYGDLVQLSDVKLATALIDMYAKCGTVEKAFQVFTNASKDLVCYSTMISAFASHGMGDDAISLFNEMISENINPDGVVFLGVLTGCSHGGLVTEGRRLFKMMVDEFGLKPSERHYACMVDLLGRAGYLEEARQLIDSMSVKPHSSVWGALLAACRVQGNVELAEVAAQNLLELEPDNSGNYILLSSIYATAKRWDDVARVRGMIRENKVRKQRGASWIELDDAVHEFVMGDISHKDSDSIYTLLDLLFQDISELDC</sequence>
<keyword evidence="1" id="KW-0677">Repeat</keyword>
<keyword evidence="4" id="KW-1185">Reference proteome</keyword>
<dbReference type="PROSITE" id="PS51375">
    <property type="entry name" value="PPR"/>
    <property type="match status" value="5"/>
</dbReference>
<feature type="repeat" description="PPR" evidence="2">
    <location>
        <begin position="330"/>
        <end position="364"/>
    </location>
</feature>
<reference evidence="3 4" key="1">
    <citation type="submission" date="2021-07" db="EMBL/GenBank/DDBJ databases">
        <title>The Aristolochia fimbriata genome: insights into angiosperm evolution, floral development and chemical biosynthesis.</title>
        <authorList>
            <person name="Jiao Y."/>
        </authorList>
    </citation>
    <scope>NUCLEOTIDE SEQUENCE [LARGE SCALE GENOMIC DNA]</scope>
    <source>
        <strain evidence="3">IBCAS-2021</strain>
        <tissue evidence="3">Leaf</tissue>
    </source>
</reference>
<evidence type="ECO:0000313" key="4">
    <source>
        <dbReference type="Proteomes" id="UP000825729"/>
    </source>
</evidence>
<dbReference type="InterPro" id="IPR046960">
    <property type="entry name" value="PPR_At4g14850-like_plant"/>
</dbReference>
<dbReference type="Pfam" id="PF20431">
    <property type="entry name" value="E_motif"/>
    <property type="match status" value="1"/>
</dbReference>
<comment type="caution">
    <text evidence="3">The sequence shown here is derived from an EMBL/GenBank/DDBJ whole genome shotgun (WGS) entry which is preliminary data.</text>
</comment>
<evidence type="ECO:0000313" key="3">
    <source>
        <dbReference type="EMBL" id="KAG9451716.1"/>
    </source>
</evidence>
<gene>
    <name evidence="3" type="ORF">H6P81_004620</name>
</gene>
<dbReference type="Proteomes" id="UP000825729">
    <property type="component" value="Unassembled WGS sequence"/>
</dbReference>
<dbReference type="AlphaFoldDB" id="A0AAV7ETC0"/>
<evidence type="ECO:0008006" key="5">
    <source>
        <dbReference type="Google" id="ProtNLM"/>
    </source>
</evidence>